<dbReference type="InterPro" id="IPR036188">
    <property type="entry name" value="FAD/NAD-bd_sf"/>
</dbReference>
<dbReference type="OrthoDB" id="9773233at2"/>
<dbReference type="InterPro" id="IPR023166">
    <property type="entry name" value="BaiN-like_dom_sf"/>
</dbReference>
<comment type="cofactor">
    <cofactor evidence="1">
        <name>FAD</name>
        <dbReference type="ChEBI" id="CHEBI:57692"/>
    </cofactor>
</comment>
<keyword evidence="7" id="KW-1185">Reference proteome</keyword>
<dbReference type="PANTHER" id="PTHR42887:SF2">
    <property type="entry name" value="OS12G0638800 PROTEIN"/>
    <property type="match status" value="1"/>
</dbReference>
<evidence type="ECO:0000259" key="4">
    <source>
        <dbReference type="Pfam" id="PF03486"/>
    </source>
</evidence>
<organism evidence="6 7">
    <name type="scientific">Flavobacterium omnivorum</name>
    <dbReference type="NCBI Taxonomy" id="178355"/>
    <lineage>
        <taxon>Bacteria</taxon>
        <taxon>Pseudomonadati</taxon>
        <taxon>Bacteroidota</taxon>
        <taxon>Flavobacteriia</taxon>
        <taxon>Flavobacteriales</taxon>
        <taxon>Flavobacteriaceae</taxon>
        <taxon>Flavobacterium</taxon>
    </lineage>
</organism>
<dbReference type="Gene3D" id="3.50.50.60">
    <property type="entry name" value="FAD/NAD(P)-binding domain"/>
    <property type="match status" value="1"/>
</dbReference>
<dbReference type="PRINTS" id="PR00368">
    <property type="entry name" value="FADPNR"/>
</dbReference>
<evidence type="ECO:0008006" key="8">
    <source>
        <dbReference type="Google" id="ProtNLM"/>
    </source>
</evidence>
<dbReference type="NCBIfam" id="TIGR00275">
    <property type="entry name" value="aminoacetone oxidase family FAD-binding enzyme"/>
    <property type="match status" value="1"/>
</dbReference>
<dbReference type="InterPro" id="IPR004792">
    <property type="entry name" value="BaiN-like"/>
</dbReference>
<proteinExistence type="predicted"/>
<feature type="domain" description="RsdA/BaiN/AoA(So)-like insert" evidence="5">
    <location>
        <begin position="187"/>
        <end position="347"/>
    </location>
</feature>
<evidence type="ECO:0000313" key="7">
    <source>
        <dbReference type="Proteomes" id="UP000199274"/>
    </source>
</evidence>
<dbReference type="PANTHER" id="PTHR42887">
    <property type="entry name" value="OS12G0638800 PROTEIN"/>
    <property type="match status" value="1"/>
</dbReference>
<gene>
    <name evidence="6" type="ORF">SAMN04488062_103149</name>
</gene>
<feature type="domain" description="RsdA/BaiN/AoA(So)-like Rossmann fold-like" evidence="4">
    <location>
        <begin position="6"/>
        <end position="400"/>
    </location>
</feature>
<evidence type="ECO:0000256" key="3">
    <source>
        <dbReference type="ARBA" id="ARBA00022827"/>
    </source>
</evidence>
<dbReference type="PRINTS" id="PR00411">
    <property type="entry name" value="PNDRDTASEI"/>
</dbReference>
<dbReference type="SUPFAM" id="SSF51905">
    <property type="entry name" value="FAD/NAD(P)-binding domain"/>
    <property type="match status" value="1"/>
</dbReference>
<protein>
    <recommendedName>
        <fullName evidence="8">Flavoprotein, HI0933 family</fullName>
    </recommendedName>
</protein>
<dbReference type="Proteomes" id="UP000199274">
    <property type="component" value="Unassembled WGS sequence"/>
</dbReference>
<evidence type="ECO:0000256" key="2">
    <source>
        <dbReference type="ARBA" id="ARBA00022630"/>
    </source>
</evidence>
<evidence type="ECO:0000313" key="6">
    <source>
        <dbReference type="EMBL" id="SDG94056.1"/>
    </source>
</evidence>
<dbReference type="Pfam" id="PF22780">
    <property type="entry name" value="HI0933_like_1st"/>
    <property type="match status" value="1"/>
</dbReference>
<dbReference type="Gene3D" id="1.10.8.260">
    <property type="entry name" value="HI0933 insert domain-like"/>
    <property type="match status" value="1"/>
</dbReference>
<dbReference type="Gene3D" id="2.40.30.10">
    <property type="entry name" value="Translation factors"/>
    <property type="match status" value="1"/>
</dbReference>
<evidence type="ECO:0000259" key="5">
    <source>
        <dbReference type="Pfam" id="PF22780"/>
    </source>
</evidence>
<dbReference type="EMBL" id="FNDB01000003">
    <property type="protein sequence ID" value="SDG94056.1"/>
    <property type="molecule type" value="Genomic_DNA"/>
</dbReference>
<evidence type="ECO:0000256" key="1">
    <source>
        <dbReference type="ARBA" id="ARBA00001974"/>
    </source>
</evidence>
<sequence length="402" mass="44827">MNQNFDIMIVGGGAAGFFTAINIVEKNPKLKVAILERGAEVLQKVRISGGGRCNVTHAIFEPNELVKFYPRGEKELRGPFHQFCSGDTIEWFENHGVQLKIEADGRMFPVSNSSQTIIDCFLNATQKLGIAVLTGQSVQSIFKKENEWKIETQTENYLAEKLILATGSNPKIWEMLQSFGHAVITPVPSLFTFNIKDSRIKELPGVAALATVKVKDTKLTSTGPLLITHWGMSGPAILKLSAWGARILHDKNYQFTIFVNWLNDADKEDVEKKLKALKQEHAKKAVSKKSPFELTNRLWENLVLASEIEAETKWADLSKLQLQNLTNQLTNGTFQVNGKSTFKEEFVTAGGIDLKEINFKTMESKLHENLYFAGEIVNIDAITGGFNFQNAWTSGFIVATSI</sequence>
<dbReference type="InterPro" id="IPR057661">
    <property type="entry name" value="RsdA/BaiN/AoA(So)_Rossmann"/>
</dbReference>
<dbReference type="RefSeq" id="WP_091255718.1">
    <property type="nucleotide sequence ID" value="NZ_FNDB01000003.1"/>
</dbReference>
<name>A0A1G7YCK1_9FLAO</name>
<dbReference type="AlphaFoldDB" id="A0A1G7YCK1"/>
<keyword evidence="2" id="KW-0285">Flavoprotein</keyword>
<dbReference type="Pfam" id="PF03486">
    <property type="entry name" value="HI0933_like"/>
    <property type="match status" value="1"/>
</dbReference>
<keyword evidence="3" id="KW-0274">FAD</keyword>
<dbReference type="SUPFAM" id="SSF160996">
    <property type="entry name" value="HI0933 insert domain-like"/>
    <property type="match status" value="1"/>
</dbReference>
<accession>A0A1G7YCK1</accession>
<reference evidence="7" key="1">
    <citation type="submission" date="2016-10" db="EMBL/GenBank/DDBJ databases">
        <authorList>
            <person name="Varghese N."/>
            <person name="Submissions S."/>
        </authorList>
    </citation>
    <scope>NUCLEOTIDE SEQUENCE [LARGE SCALE GENOMIC DNA]</scope>
    <source>
        <strain evidence="7">CGMCC 1.2747</strain>
    </source>
</reference>
<dbReference type="InterPro" id="IPR055178">
    <property type="entry name" value="RsdA/BaiN/AoA(So)-like_dom"/>
</dbReference>